<protein>
    <recommendedName>
        <fullName evidence="3">Gliding motility-associated-like protein</fullName>
    </recommendedName>
</protein>
<dbReference type="Pfam" id="PF13573">
    <property type="entry name" value="SprB"/>
    <property type="match status" value="2"/>
</dbReference>
<dbReference type="NCBIfam" id="TIGR04131">
    <property type="entry name" value="Bac_Flav_CTERM"/>
    <property type="match status" value="1"/>
</dbReference>
<sequence>MVTVDTANLSGGSGTYVRVVFTYTPAVGTVETQDSTTFSFGTTNTSGGTVSIDVYDDEGCMATTNATIAPFNAITDAVITVDKAIDCATGEDITVTYTSVSPITADFTISGANTGFNAANTTGVFTGLAEDVYTITITNPTTGCVITESHQVNAEPTFNLDVSLDSNVVCLGDSNGSMTFDFATSSPYTGTYDYEVFQSGGTSTGITGTGVTGATTVNTLGAGTYYVQVTMTASPFCPVVSPEVTISEPASPLTIGYTTNLISCISPTSGEVVINGSGGWSSYEYQLENTTTATTVQSFSNNNIITGLASGTYLVSVRDANGCIATDTFTLSDPTTITATIVETTSIACEGDETAEISVNAVSGGQGNPAVYSYSLTFPNGDVSAIQPGNTFTGLGAGSYTVTVYDEFSCSNTFPVIITEPSDVTASAVVTSIITCTSPNATIEVTGAGGTGVYEYSIDGMNFVASNTFAVPAGDYELFVRDANGCISIPSIVSVPALVPLTATLNTGSAFITCNGDANAILSATAAGGLGNYMYELLESGTVVAGPQSSDTFDSIGPGTYSIRVTSQDCIVETGTFEIVDPPLLEVTETHVDVSCNGSTDGSITINATGGTGSYVYEIDTDPGRFQTSNEFNNLPAGTYVVTTQDERGCFEIVTVTIEEPPILEATIDVTTVQQQLCVQDTAPSFEVAITGGTPPYSTSLNGGAFIDDRIVFDNLTAGETYVVIVRDSRGCTTVTSPFTFDPAVDLQFNSEITYNCDGTITITGTVADIHENDVVYTLTGPESSSNDTGVFNVTATGTYTLEVEHVNGCTRVITPVEVEVIAPLQITIDDSQINMLIANATGGIPPYEYSIDGSDFSFENQFVITQTRDYTIVVRDSRGCEQSITVEGVYITIEVPNIFTPDGDGIQDYWYPINVQDYHQLKVVIFDRYGREISKYNGIQVGWDGLYQGRPMPSGDYWYTIEFVELSGEQRRLMGHFTLYR</sequence>
<accession>A0ABP1EXQ4</accession>
<dbReference type="InterPro" id="IPR026341">
    <property type="entry name" value="T9SS_type_B"/>
</dbReference>
<name>A0ABP1EXQ4_9FLAO</name>
<gene>
    <name evidence="1" type="ORF">T190607A01A_60114</name>
</gene>
<reference evidence="1 2" key="1">
    <citation type="submission" date="2024-05" db="EMBL/GenBank/DDBJ databases">
        <authorList>
            <person name="Duchaud E."/>
        </authorList>
    </citation>
    <scope>NUCLEOTIDE SEQUENCE [LARGE SCALE GENOMIC DNA]</scope>
    <source>
        <strain evidence="1">Ena-SAMPLE-TAB-13-05-2024-13:56:06:370-140302</strain>
    </source>
</reference>
<dbReference type="Pfam" id="PF13585">
    <property type="entry name" value="CHU_C"/>
    <property type="match status" value="1"/>
</dbReference>
<comment type="caution">
    <text evidence="1">The sequence shown here is derived from an EMBL/GenBank/DDBJ whole genome shotgun (WGS) entry which is preliminary data.</text>
</comment>
<dbReference type="Proteomes" id="UP001497416">
    <property type="component" value="Unassembled WGS sequence"/>
</dbReference>
<proteinExistence type="predicted"/>
<evidence type="ECO:0000313" key="1">
    <source>
        <dbReference type="EMBL" id="CAL2094274.1"/>
    </source>
</evidence>
<dbReference type="InterPro" id="IPR025667">
    <property type="entry name" value="SprB_repeat"/>
</dbReference>
<evidence type="ECO:0008006" key="3">
    <source>
        <dbReference type="Google" id="ProtNLM"/>
    </source>
</evidence>
<dbReference type="EMBL" id="CAXIXY010000008">
    <property type="protein sequence ID" value="CAL2094274.1"/>
    <property type="molecule type" value="Genomic_DNA"/>
</dbReference>
<keyword evidence="2" id="KW-1185">Reference proteome</keyword>
<evidence type="ECO:0000313" key="2">
    <source>
        <dbReference type="Proteomes" id="UP001497416"/>
    </source>
</evidence>
<organism evidence="1 2">
    <name type="scientific">Tenacibaculum platacis</name>
    <dbReference type="NCBI Taxonomy" id="3137852"/>
    <lineage>
        <taxon>Bacteria</taxon>
        <taxon>Pseudomonadati</taxon>
        <taxon>Bacteroidota</taxon>
        <taxon>Flavobacteriia</taxon>
        <taxon>Flavobacteriales</taxon>
        <taxon>Flavobacteriaceae</taxon>
        <taxon>Tenacibaculum</taxon>
    </lineage>
</organism>